<dbReference type="PANTHER" id="PTHR47326">
    <property type="entry name" value="TRANSPOSABLE ELEMENT TC3 TRANSPOSASE-LIKE PROTEIN"/>
    <property type="match status" value="1"/>
</dbReference>
<protein>
    <submittedName>
        <fullName evidence="1">Uncharacterized protein</fullName>
    </submittedName>
</protein>
<organism evidence="1 2">
    <name type="scientific">Larinioides sclopetarius</name>
    <dbReference type="NCBI Taxonomy" id="280406"/>
    <lineage>
        <taxon>Eukaryota</taxon>
        <taxon>Metazoa</taxon>
        <taxon>Ecdysozoa</taxon>
        <taxon>Arthropoda</taxon>
        <taxon>Chelicerata</taxon>
        <taxon>Arachnida</taxon>
        <taxon>Araneae</taxon>
        <taxon>Araneomorphae</taxon>
        <taxon>Entelegynae</taxon>
        <taxon>Araneoidea</taxon>
        <taxon>Araneidae</taxon>
        <taxon>Larinioides</taxon>
    </lineage>
</organism>
<name>A0AAV1YSC8_9ARAC</name>
<proteinExistence type="predicted"/>
<sequence length="118" mass="13621">MIELFAIPQICHLQPHIYRQQDGSPPHWSQIVRDHLDKEFSDRWIGRDGPILWPPLLLLVVYEGTGVCFACGSIEDLKVRISLVAQTVPQSMLANTWDELEYRLDVVRATNCAHIELW</sequence>
<comment type="caution">
    <text evidence="1">The sequence shown here is derived from an EMBL/GenBank/DDBJ whole genome shotgun (WGS) entry which is preliminary data.</text>
</comment>
<keyword evidence="2" id="KW-1185">Reference proteome</keyword>
<evidence type="ECO:0000313" key="2">
    <source>
        <dbReference type="Proteomes" id="UP001497382"/>
    </source>
</evidence>
<dbReference type="Proteomes" id="UP001497382">
    <property type="component" value="Unassembled WGS sequence"/>
</dbReference>
<dbReference type="AlphaFoldDB" id="A0AAV1YSC8"/>
<evidence type="ECO:0000313" key="1">
    <source>
        <dbReference type="EMBL" id="CAL1260856.1"/>
    </source>
</evidence>
<accession>A0AAV1YSC8</accession>
<dbReference type="EMBL" id="CAXIEN010000001">
    <property type="protein sequence ID" value="CAL1260856.1"/>
    <property type="molecule type" value="Genomic_DNA"/>
</dbReference>
<reference evidence="1 2" key="1">
    <citation type="submission" date="2024-04" db="EMBL/GenBank/DDBJ databases">
        <authorList>
            <person name="Rising A."/>
            <person name="Reimegard J."/>
            <person name="Sonavane S."/>
            <person name="Akerstrom W."/>
            <person name="Nylinder S."/>
            <person name="Hedman E."/>
            <person name="Kallberg Y."/>
        </authorList>
    </citation>
    <scope>NUCLEOTIDE SEQUENCE [LARGE SCALE GENOMIC DNA]</scope>
</reference>
<dbReference type="PANTHER" id="PTHR47326:SF1">
    <property type="entry name" value="HTH PSQ-TYPE DOMAIN-CONTAINING PROTEIN"/>
    <property type="match status" value="1"/>
</dbReference>
<gene>
    <name evidence="1" type="ORF">LARSCL_LOCUS73</name>
</gene>